<feature type="region of interest" description="Disordered" evidence="1">
    <location>
        <begin position="199"/>
        <end position="239"/>
    </location>
</feature>
<dbReference type="RefSeq" id="WP_310269129.1">
    <property type="nucleotide sequence ID" value="NZ_JAVDXW010000001.1"/>
</dbReference>
<evidence type="ECO:0000313" key="3">
    <source>
        <dbReference type="EMBL" id="MDR7300410.1"/>
    </source>
</evidence>
<feature type="compositionally biased region" description="Basic and acidic residues" evidence="1">
    <location>
        <begin position="230"/>
        <end position="239"/>
    </location>
</feature>
<feature type="transmembrane region" description="Helical" evidence="2">
    <location>
        <begin position="6"/>
        <end position="27"/>
    </location>
</feature>
<keyword evidence="2" id="KW-1133">Transmembrane helix</keyword>
<accession>A0AAE3ZAN7</accession>
<reference evidence="3" key="1">
    <citation type="submission" date="2023-07" db="EMBL/GenBank/DDBJ databases">
        <title>Sequencing the genomes of 1000 actinobacteria strains.</title>
        <authorList>
            <person name="Klenk H.-P."/>
        </authorList>
    </citation>
    <scope>NUCLEOTIDE SEQUENCE</scope>
    <source>
        <strain evidence="3">DSM 45977</strain>
    </source>
</reference>
<dbReference type="Proteomes" id="UP001180845">
    <property type="component" value="Unassembled WGS sequence"/>
</dbReference>
<feature type="compositionally biased region" description="Basic and acidic residues" evidence="1">
    <location>
        <begin position="201"/>
        <end position="223"/>
    </location>
</feature>
<evidence type="ECO:0000256" key="2">
    <source>
        <dbReference type="SAM" id="Phobius"/>
    </source>
</evidence>
<gene>
    <name evidence="3" type="ORF">JOF55_000591</name>
</gene>
<organism evidence="3 4">
    <name type="scientific">Haloactinomyces albus</name>
    <dbReference type="NCBI Taxonomy" id="1352928"/>
    <lineage>
        <taxon>Bacteria</taxon>
        <taxon>Bacillati</taxon>
        <taxon>Actinomycetota</taxon>
        <taxon>Actinomycetes</taxon>
        <taxon>Actinopolysporales</taxon>
        <taxon>Actinopolysporaceae</taxon>
        <taxon>Haloactinomyces</taxon>
    </lineage>
</organism>
<comment type="caution">
    <text evidence="3">The sequence shown here is derived from an EMBL/GenBank/DDBJ whole genome shotgun (WGS) entry which is preliminary data.</text>
</comment>
<dbReference type="EMBL" id="JAVDXW010000001">
    <property type="protein sequence ID" value="MDR7300410.1"/>
    <property type="molecule type" value="Genomic_DNA"/>
</dbReference>
<evidence type="ECO:0000313" key="4">
    <source>
        <dbReference type="Proteomes" id="UP001180845"/>
    </source>
</evidence>
<name>A0AAE3ZAN7_9ACTN</name>
<evidence type="ECO:0000256" key="1">
    <source>
        <dbReference type="SAM" id="MobiDB-lite"/>
    </source>
</evidence>
<dbReference type="AlphaFoldDB" id="A0AAE3ZAN7"/>
<proteinExistence type="predicted"/>
<sequence>MNPQVWSAVGSCATALVAIVAAGVAFWQAGEARKLRKEQAQPYIAVYMDISPVSQQVIDLVIKNFGHTVAYDVEVTFDPPLVRSSGSGNDTEPVHVPKTIKTLVPQQEWRCFWDSGISRNGVDLPDSHHAKAVFYEKPGRPPRARHELEYELDYEVWHGIEFMVQYGIHDAAKAIGEIRDHVKTWTESPNRGISVFTRNGDALDEKRGRERSESRRKSEEISRKVLPSDSSERQEISDQ</sequence>
<keyword evidence="2" id="KW-0472">Membrane</keyword>
<keyword evidence="4" id="KW-1185">Reference proteome</keyword>
<keyword evidence="2" id="KW-0812">Transmembrane</keyword>
<protein>
    <submittedName>
        <fullName evidence="3">Uncharacterized protein</fullName>
    </submittedName>
</protein>